<keyword evidence="2" id="KW-1185">Reference proteome</keyword>
<organism evidence="1 2">
    <name type="scientific">Bacterioplanoides pacificum</name>
    <dbReference type="NCBI Taxonomy" id="1171596"/>
    <lineage>
        <taxon>Bacteria</taxon>
        <taxon>Pseudomonadati</taxon>
        <taxon>Pseudomonadota</taxon>
        <taxon>Gammaproteobacteria</taxon>
        <taxon>Oceanospirillales</taxon>
        <taxon>Oceanospirillaceae</taxon>
        <taxon>Bacterioplanoides</taxon>
    </lineage>
</organism>
<evidence type="ECO:0000313" key="2">
    <source>
        <dbReference type="Proteomes" id="UP001595722"/>
    </source>
</evidence>
<comment type="caution">
    <text evidence="1">The sequence shown here is derived from an EMBL/GenBank/DDBJ whole genome shotgun (WGS) entry which is preliminary data.</text>
</comment>
<protein>
    <submittedName>
        <fullName evidence="1">Uncharacterized protein</fullName>
    </submittedName>
</protein>
<accession>A0ABV7VST2</accession>
<reference evidence="2" key="1">
    <citation type="journal article" date="2019" name="Int. J. Syst. Evol. Microbiol.">
        <title>The Global Catalogue of Microorganisms (GCM) 10K type strain sequencing project: providing services to taxonomists for standard genome sequencing and annotation.</title>
        <authorList>
            <consortium name="The Broad Institute Genomics Platform"/>
            <consortium name="The Broad Institute Genome Sequencing Center for Infectious Disease"/>
            <person name="Wu L."/>
            <person name="Ma J."/>
        </authorList>
    </citation>
    <scope>NUCLEOTIDE SEQUENCE [LARGE SCALE GENOMIC DNA]</scope>
    <source>
        <strain evidence="2">KCTC 42424</strain>
    </source>
</reference>
<gene>
    <name evidence="1" type="ORF">ACFOMG_09085</name>
</gene>
<dbReference type="RefSeq" id="WP_376866144.1">
    <property type="nucleotide sequence ID" value="NZ_JBHRYB010000005.1"/>
</dbReference>
<proteinExistence type="predicted"/>
<evidence type="ECO:0000313" key="1">
    <source>
        <dbReference type="EMBL" id="MFC3680254.1"/>
    </source>
</evidence>
<sequence>MPQAPMPLKAYKVQDMLVFATKGTEAKLLAAPRIRTVEEWRIEVGAWVALRAEREPQLDELLDPSRTEAYIHEAS</sequence>
<dbReference type="Proteomes" id="UP001595722">
    <property type="component" value="Unassembled WGS sequence"/>
</dbReference>
<name>A0ABV7VST2_9GAMM</name>
<dbReference type="EMBL" id="JBHRYB010000005">
    <property type="protein sequence ID" value="MFC3680254.1"/>
    <property type="molecule type" value="Genomic_DNA"/>
</dbReference>